<reference evidence="1" key="1">
    <citation type="submission" date="2023-03" db="EMBL/GenBank/DDBJ databases">
        <title>Massive genome expansion in bonnet fungi (Mycena s.s.) driven by repeated elements and novel gene families across ecological guilds.</title>
        <authorList>
            <consortium name="Lawrence Berkeley National Laboratory"/>
            <person name="Harder C.B."/>
            <person name="Miyauchi S."/>
            <person name="Viragh M."/>
            <person name="Kuo A."/>
            <person name="Thoen E."/>
            <person name="Andreopoulos B."/>
            <person name="Lu D."/>
            <person name="Skrede I."/>
            <person name="Drula E."/>
            <person name="Henrissat B."/>
            <person name="Morin E."/>
            <person name="Kohler A."/>
            <person name="Barry K."/>
            <person name="LaButti K."/>
            <person name="Morin E."/>
            <person name="Salamov A."/>
            <person name="Lipzen A."/>
            <person name="Mereny Z."/>
            <person name="Hegedus B."/>
            <person name="Baldrian P."/>
            <person name="Stursova M."/>
            <person name="Weitz H."/>
            <person name="Taylor A."/>
            <person name="Grigoriev I.V."/>
            <person name="Nagy L.G."/>
            <person name="Martin F."/>
            <person name="Kauserud H."/>
        </authorList>
    </citation>
    <scope>NUCLEOTIDE SEQUENCE</scope>
    <source>
        <strain evidence="1">CBHHK002</strain>
    </source>
</reference>
<gene>
    <name evidence="1" type="ORF">DFH08DRAFT_804007</name>
</gene>
<dbReference type="EMBL" id="JARIHO010000010">
    <property type="protein sequence ID" value="KAJ7354088.1"/>
    <property type="molecule type" value="Genomic_DNA"/>
</dbReference>
<name>A0AAD7EWM9_9AGAR</name>
<sequence>MSMMSVISGVSVSRLHSDARTLCNDVQKTDFPLIVTEEKPTSIASTVGFDNTVVTEYLDGNTQYVLVGLNVTTRSDLRIFSSDKVNNVTMQRIASPDAFNHICGDSIERMINTVPSIVSSPHGTHRAARFQSDVNILISPKWLSVISGDVAGMGFESRGDFLGSFRQPFRQQNRHKM</sequence>
<dbReference type="Proteomes" id="UP001218218">
    <property type="component" value="Unassembled WGS sequence"/>
</dbReference>
<organism evidence="1 2">
    <name type="scientific">Mycena albidolilacea</name>
    <dbReference type="NCBI Taxonomy" id="1033008"/>
    <lineage>
        <taxon>Eukaryota</taxon>
        <taxon>Fungi</taxon>
        <taxon>Dikarya</taxon>
        <taxon>Basidiomycota</taxon>
        <taxon>Agaricomycotina</taxon>
        <taxon>Agaricomycetes</taxon>
        <taxon>Agaricomycetidae</taxon>
        <taxon>Agaricales</taxon>
        <taxon>Marasmiineae</taxon>
        <taxon>Mycenaceae</taxon>
        <taxon>Mycena</taxon>
    </lineage>
</organism>
<proteinExistence type="predicted"/>
<evidence type="ECO:0000313" key="1">
    <source>
        <dbReference type="EMBL" id="KAJ7354088.1"/>
    </source>
</evidence>
<evidence type="ECO:0000313" key="2">
    <source>
        <dbReference type="Proteomes" id="UP001218218"/>
    </source>
</evidence>
<keyword evidence="2" id="KW-1185">Reference proteome</keyword>
<dbReference type="AlphaFoldDB" id="A0AAD7EWM9"/>
<accession>A0AAD7EWM9</accession>
<comment type="caution">
    <text evidence="1">The sequence shown here is derived from an EMBL/GenBank/DDBJ whole genome shotgun (WGS) entry which is preliminary data.</text>
</comment>
<protein>
    <submittedName>
        <fullName evidence="1">Uncharacterized protein</fullName>
    </submittedName>
</protein>